<dbReference type="EMBL" id="JARK01001633">
    <property type="protein sequence ID" value="EYB85471.1"/>
    <property type="molecule type" value="Genomic_DNA"/>
</dbReference>
<feature type="region of interest" description="Disordered" evidence="1">
    <location>
        <begin position="21"/>
        <end position="52"/>
    </location>
</feature>
<keyword evidence="3" id="KW-1185">Reference proteome</keyword>
<evidence type="ECO:0000256" key="1">
    <source>
        <dbReference type="SAM" id="MobiDB-lite"/>
    </source>
</evidence>
<name>A0A016S4S1_9BILA</name>
<proteinExistence type="predicted"/>
<accession>A0A016S4S1</accession>
<dbReference type="Proteomes" id="UP000024635">
    <property type="component" value="Unassembled WGS sequence"/>
</dbReference>
<reference evidence="3" key="1">
    <citation type="journal article" date="2015" name="Nat. Genet.">
        <title>The genome and transcriptome of the zoonotic hookworm Ancylostoma ceylanicum identify infection-specific gene families.</title>
        <authorList>
            <person name="Schwarz E.M."/>
            <person name="Hu Y."/>
            <person name="Antoshechkin I."/>
            <person name="Miller M.M."/>
            <person name="Sternberg P.W."/>
            <person name="Aroian R.V."/>
        </authorList>
    </citation>
    <scope>NUCLEOTIDE SEQUENCE</scope>
    <source>
        <strain evidence="3">HY135</strain>
    </source>
</reference>
<gene>
    <name evidence="2" type="primary">Acey_s0297.g1726</name>
    <name evidence="2" type="ORF">Y032_0297g1726</name>
</gene>
<evidence type="ECO:0000313" key="2">
    <source>
        <dbReference type="EMBL" id="EYB85471.1"/>
    </source>
</evidence>
<evidence type="ECO:0000313" key="3">
    <source>
        <dbReference type="Proteomes" id="UP000024635"/>
    </source>
</evidence>
<protein>
    <submittedName>
        <fullName evidence="2">Uncharacterized protein</fullName>
    </submittedName>
</protein>
<sequence length="73" mass="8028">MIESGPKKSSQCPRSMRLMSLEGEKAGSARSSSKRFEKVESSETGNDCNEGVQPYVDGLKQFGYVDLRTHNNG</sequence>
<dbReference type="AlphaFoldDB" id="A0A016S4S1"/>
<comment type="caution">
    <text evidence="2">The sequence shown here is derived from an EMBL/GenBank/DDBJ whole genome shotgun (WGS) entry which is preliminary data.</text>
</comment>
<organism evidence="2 3">
    <name type="scientific">Ancylostoma ceylanicum</name>
    <dbReference type="NCBI Taxonomy" id="53326"/>
    <lineage>
        <taxon>Eukaryota</taxon>
        <taxon>Metazoa</taxon>
        <taxon>Ecdysozoa</taxon>
        <taxon>Nematoda</taxon>
        <taxon>Chromadorea</taxon>
        <taxon>Rhabditida</taxon>
        <taxon>Rhabditina</taxon>
        <taxon>Rhabditomorpha</taxon>
        <taxon>Strongyloidea</taxon>
        <taxon>Ancylostomatidae</taxon>
        <taxon>Ancylostomatinae</taxon>
        <taxon>Ancylostoma</taxon>
    </lineage>
</organism>